<keyword evidence="1" id="KW-0472">Membrane</keyword>
<evidence type="ECO:0000313" key="3">
    <source>
        <dbReference type="Proteomes" id="UP001239445"/>
    </source>
</evidence>
<sequence length="63" mass="7202">MADRGWIPRNAKRYRRQDGQEDGFVASLLLFCLFSFPLSPPMFHADVGRGGRAYLPTYLLVRA</sequence>
<proteinExistence type="predicted"/>
<organism evidence="2 3">
    <name type="scientific">Echria macrotheca</name>
    <dbReference type="NCBI Taxonomy" id="438768"/>
    <lineage>
        <taxon>Eukaryota</taxon>
        <taxon>Fungi</taxon>
        <taxon>Dikarya</taxon>
        <taxon>Ascomycota</taxon>
        <taxon>Pezizomycotina</taxon>
        <taxon>Sordariomycetes</taxon>
        <taxon>Sordariomycetidae</taxon>
        <taxon>Sordariales</taxon>
        <taxon>Schizotheciaceae</taxon>
        <taxon>Echria</taxon>
    </lineage>
</organism>
<keyword evidence="1" id="KW-0812">Transmembrane</keyword>
<comment type="caution">
    <text evidence="2">The sequence shown here is derived from an EMBL/GenBank/DDBJ whole genome shotgun (WGS) entry which is preliminary data.</text>
</comment>
<protein>
    <submittedName>
        <fullName evidence="2">Uncharacterized protein</fullName>
    </submittedName>
</protein>
<keyword evidence="3" id="KW-1185">Reference proteome</keyword>
<evidence type="ECO:0000256" key="1">
    <source>
        <dbReference type="SAM" id="Phobius"/>
    </source>
</evidence>
<dbReference type="EMBL" id="MU839841">
    <property type="protein sequence ID" value="KAK1751889.1"/>
    <property type="molecule type" value="Genomic_DNA"/>
</dbReference>
<dbReference type="Proteomes" id="UP001239445">
    <property type="component" value="Unassembled WGS sequence"/>
</dbReference>
<feature type="transmembrane region" description="Helical" evidence="1">
    <location>
        <begin position="21"/>
        <end position="39"/>
    </location>
</feature>
<name>A0AAJ0F896_9PEZI</name>
<reference evidence="2" key="1">
    <citation type="submission" date="2023-06" db="EMBL/GenBank/DDBJ databases">
        <title>Genome-scale phylogeny and comparative genomics of the fungal order Sordariales.</title>
        <authorList>
            <consortium name="Lawrence Berkeley National Laboratory"/>
            <person name="Hensen N."/>
            <person name="Bonometti L."/>
            <person name="Westerberg I."/>
            <person name="Brannstrom I.O."/>
            <person name="Guillou S."/>
            <person name="Cros-Aarteil S."/>
            <person name="Calhoun S."/>
            <person name="Haridas S."/>
            <person name="Kuo A."/>
            <person name="Mondo S."/>
            <person name="Pangilinan J."/>
            <person name="Riley R."/>
            <person name="Labutti K."/>
            <person name="Andreopoulos B."/>
            <person name="Lipzen A."/>
            <person name="Chen C."/>
            <person name="Yanf M."/>
            <person name="Daum C."/>
            <person name="Ng V."/>
            <person name="Clum A."/>
            <person name="Steindorff A."/>
            <person name="Ohm R."/>
            <person name="Martin F."/>
            <person name="Silar P."/>
            <person name="Natvig D."/>
            <person name="Lalanne C."/>
            <person name="Gautier V."/>
            <person name="Ament-Velasquez S.L."/>
            <person name="Kruys A."/>
            <person name="Hutchinson M.I."/>
            <person name="Powell A.J."/>
            <person name="Barry K."/>
            <person name="Miller A.N."/>
            <person name="Grigoriev I.V."/>
            <person name="Debuchy R."/>
            <person name="Gladieux P."/>
            <person name="Thoren M.H."/>
            <person name="Johannesson H."/>
        </authorList>
    </citation>
    <scope>NUCLEOTIDE SEQUENCE</scope>
    <source>
        <strain evidence="2">PSN4</strain>
    </source>
</reference>
<keyword evidence="1" id="KW-1133">Transmembrane helix</keyword>
<accession>A0AAJ0F896</accession>
<gene>
    <name evidence="2" type="ORF">QBC47DRAFT_417141</name>
</gene>
<dbReference type="AlphaFoldDB" id="A0AAJ0F896"/>
<evidence type="ECO:0000313" key="2">
    <source>
        <dbReference type="EMBL" id="KAK1751889.1"/>
    </source>
</evidence>